<dbReference type="AlphaFoldDB" id="A0A9D4S322"/>
<dbReference type="PROSITE" id="PS00086">
    <property type="entry name" value="CYTOCHROME_P450"/>
    <property type="match status" value="1"/>
</dbReference>
<dbReference type="InterPro" id="IPR036396">
    <property type="entry name" value="Cyt_P450_sf"/>
</dbReference>
<dbReference type="Proteomes" id="UP000828390">
    <property type="component" value="Unassembled WGS sequence"/>
</dbReference>
<keyword evidence="4 8" id="KW-0560">Oxidoreductase</keyword>
<evidence type="ECO:0000256" key="3">
    <source>
        <dbReference type="ARBA" id="ARBA00022723"/>
    </source>
</evidence>
<dbReference type="GO" id="GO:0042446">
    <property type="term" value="P:hormone biosynthetic process"/>
    <property type="evidence" value="ECO:0007669"/>
    <property type="project" value="TreeGrafter"/>
</dbReference>
<dbReference type="InterPro" id="IPR001128">
    <property type="entry name" value="Cyt_P450"/>
</dbReference>
<dbReference type="GO" id="GO:0005506">
    <property type="term" value="F:iron ion binding"/>
    <property type="evidence" value="ECO:0007669"/>
    <property type="project" value="InterPro"/>
</dbReference>
<evidence type="ECO:0000256" key="6">
    <source>
        <dbReference type="ARBA" id="ARBA00023033"/>
    </source>
</evidence>
<reference evidence="9" key="2">
    <citation type="submission" date="2020-11" db="EMBL/GenBank/DDBJ databases">
        <authorList>
            <person name="McCartney M.A."/>
            <person name="Auch B."/>
            <person name="Kono T."/>
            <person name="Mallez S."/>
            <person name="Becker A."/>
            <person name="Gohl D.M."/>
            <person name="Silverstein K.A.T."/>
            <person name="Koren S."/>
            <person name="Bechman K.B."/>
            <person name="Herman A."/>
            <person name="Abrahante J.E."/>
            <person name="Garbe J."/>
        </authorList>
    </citation>
    <scope>NUCLEOTIDE SEQUENCE</scope>
    <source>
        <strain evidence="9">Duluth1</strain>
        <tissue evidence="9">Whole animal</tissue>
    </source>
</reference>
<dbReference type="EMBL" id="JAIWYP010000001">
    <property type="protein sequence ID" value="KAH3888658.1"/>
    <property type="molecule type" value="Genomic_DNA"/>
</dbReference>
<keyword evidence="5 7" id="KW-0408">Iron</keyword>
<dbReference type="OrthoDB" id="6057686at2759"/>
<keyword evidence="2 7" id="KW-0349">Heme</keyword>
<comment type="similarity">
    <text evidence="1 8">Belongs to the cytochrome P450 family.</text>
</comment>
<dbReference type="PRINTS" id="PR00463">
    <property type="entry name" value="EP450I"/>
</dbReference>
<evidence type="ECO:0000313" key="10">
    <source>
        <dbReference type="Proteomes" id="UP000828390"/>
    </source>
</evidence>
<dbReference type="InterPro" id="IPR002401">
    <property type="entry name" value="Cyt_P450_E_grp-I"/>
</dbReference>
<dbReference type="GO" id="GO:0042448">
    <property type="term" value="P:progesterone metabolic process"/>
    <property type="evidence" value="ECO:0007669"/>
    <property type="project" value="TreeGrafter"/>
</dbReference>
<feature type="binding site" description="axial binding residue" evidence="7">
    <location>
        <position position="447"/>
    </location>
    <ligand>
        <name>heme</name>
        <dbReference type="ChEBI" id="CHEBI:30413"/>
    </ligand>
    <ligandPart>
        <name>Fe</name>
        <dbReference type="ChEBI" id="CHEBI:18248"/>
    </ligandPart>
</feature>
<dbReference type="Pfam" id="PF00067">
    <property type="entry name" value="p450"/>
    <property type="match status" value="1"/>
</dbReference>
<protein>
    <recommendedName>
        <fullName evidence="11">Cytochrome P450</fullName>
    </recommendedName>
</protein>
<dbReference type="PANTHER" id="PTHR24289:SF1">
    <property type="entry name" value="STEROID 17-ALPHA-HYDROXYLASE_17,20 LYASE"/>
    <property type="match status" value="1"/>
</dbReference>
<dbReference type="PANTHER" id="PTHR24289">
    <property type="entry name" value="STEROID 17-ALPHA-HYDROXYLASE/17,20 LYASE"/>
    <property type="match status" value="1"/>
</dbReference>
<evidence type="ECO:0000256" key="5">
    <source>
        <dbReference type="ARBA" id="ARBA00023004"/>
    </source>
</evidence>
<accession>A0A9D4S322</accession>
<dbReference type="GO" id="GO:0020037">
    <property type="term" value="F:heme binding"/>
    <property type="evidence" value="ECO:0007669"/>
    <property type="project" value="InterPro"/>
</dbReference>
<dbReference type="Gene3D" id="1.10.630.10">
    <property type="entry name" value="Cytochrome P450"/>
    <property type="match status" value="1"/>
</dbReference>
<evidence type="ECO:0000256" key="4">
    <source>
        <dbReference type="ARBA" id="ARBA00023002"/>
    </source>
</evidence>
<evidence type="ECO:0000256" key="7">
    <source>
        <dbReference type="PIRSR" id="PIRSR602401-1"/>
    </source>
</evidence>
<comment type="caution">
    <text evidence="9">The sequence shown here is derived from an EMBL/GenBank/DDBJ whole genome shotgun (WGS) entry which is preliminary data.</text>
</comment>
<keyword evidence="10" id="KW-1185">Reference proteome</keyword>
<sequence length="507" mass="58839">MGLKRVLTALRRPSSSMCSREGMKEGPNTTSCKSQASTTTCPNMHIVPYSVSKKGILHQYFHDIRKTFGSVTYFRFPFVKRKFFVLNTIESTLQFLQHSATDGRLGLFLQDYVLENNGFSFNNYCDRSAKQKEIIKEHLHIIVKHYKTDFYPEIVKTVCAIAHRQQLDIELDVYVKQLLSDIFSKLLIGESLPDDDPEMEALWEFIDSLYRLLPPSIDAPLRAFPWLRHMPIKHGRYFRSAIDARDRVTRRYFDTQKSTYKEGHVRGLVDICLRIQQEALATSGTSWLTDDYIKGLMLDTVVAGMSEMMKSIRMLILLMCHHQDVQSRVYTEIRDVIGPGGTPSTNHREAMIYTQVVIMEMLRYVSQTPLAIPHKCNEDVVLDGYAIEKDAAILPNIWGIHHDEDVWGDPWDFRPERFLAEDGKKLLPADHKFMKTLIPFSVGKRRCPGEDFAMSRLFLVLTSLLQRLHFRPPEGEEFPSVDPRHYNRDYPYPLPLYKCRVEVRMEC</sequence>
<evidence type="ECO:0000256" key="2">
    <source>
        <dbReference type="ARBA" id="ARBA00022617"/>
    </source>
</evidence>
<dbReference type="SUPFAM" id="SSF48264">
    <property type="entry name" value="Cytochrome P450"/>
    <property type="match status" value="1"/>
</dbReference>
<reference evidence="9" key="1">
    <citation type="journal article" date="2019" name="bioRxiv">
        <title>The Genome of the Zebra Mussel, Dreissena polymorpha: A Resource for Invasive Species Research.</title>
        <authorList>
            <person name="McCartney M.A."/>
            <person name="Auch B."/>
            <person name="Kono T."/>
            <person name="Mallez S."/>
            <person name="Zhang Y."/>
            <person name="Obille A."/>
            <person name="Becker A."/>
            <person name="Abrahante J.E."/>
            <person name="Garbe J."/>
            <person name="Badalamenti J.P."/>
            <person name="Herman A."/>
            <person name="Mangelson H."/>
            <person name="Liachko I."/>
            <person name="Sullivan S."/>
            <person name="Sone E.D."/>
            <person name="Koren S."/>
            <person name="Silverstein K.A.T."/>
            <person name="Beckman K.B."/>
            <person name="Gohl D.M."/>
        </authorList>
    </citation>
    <scope>NUCLEOTIDE SEQUENCE</scope>
    <source>
        <strain evidence="9">Duluth1</strain>
        <tissue evidence="9">Whole animal</tissue>
    </source>
</reference>
<organism evidence="9 10">
    <name type="scientific">Dreissena polymorpha</name>
    <name type="common">Zebra mussel</name>
    <name type="synonym">Mytilus polymorpha</name>
    <dbReference type="NCBI Taxonomy" id="45954"/>
    <lineage>
        <taxon>Eukaryota</taxon>
        <taxon>Metazoa</taxon>
        <taxon>Spiralia</taxon>
        <taxon>Lophotrochozoa</taxon>
        <taxon>Mollusca</taxon>
        <taxon>Bivalvia</taxon>
        <taxon>Autobranchia</taxon>
        <taxon>Heteroconchia</taxon>
        <taxon>Euheterodonta</taxon>
        <taxon>Imparidentia</taxon>
        <taxon>Neoheterodontei</taxon>
        <taxon>Myida</taxon>
        <taxon>Dreissenoidea</taxon>
        <taxon>Dreissenidae</taxon>
        <taxon>Dreissena</taxon>
    </lineage>
</organism>
<evidence type="ECO:0000256" key="8">
    <source>
        <dbReference type="RuleBase" id="RU000461"/>
    </source>
</evidence>
<dbReference type="GO" id="GO:0004508">
    <property type="term" value="F:steroid 17-alpha-monooxygenase activity"/>
    <property type="evidence" value="ECO:0007669"/>
    <property type="project" value="TreeGrafter"/>
</dbReference>
<keyword evidence="3 7" id="KW-0479">Metal-binding</keyword>
<name>A0A9D4S322_DREPO</name>
<dbReference type="PRINTS" id="PR00385">
    <property type="entry name" value="P450"/>
</dbReference>
<dbReference type="InterPro" id="IPR017972">
    <property type="entry name" value="Cyt_P450_CS"/>
</dbReference>
<keyword evidence="6 8" id="KW-0503">Monooxygenase</keyword>
<comment type="cofactor">
    <cofactor evidence="7">
        <name>heme</name>
        <dbReference type="ChEBI" id="CHEBI:30413"/>
    </cofactor>
</comment>
<gene>
    <name evidence="9" type="ORF">DPMN_012698</name>
</gene>
<proteinExistence type="inferred from homology"/>
<evidence type="ECO:0008006" key="11">
    <source>
        <dbReference type="Google" id="ProtNLM"/>
    </source>
</evidence>
<evidence type="ECO:0000313" key="9">
    <source>
        <dbReference type="EMBL" id="KAH3888658.1"/>
    </source>
</evidence>
<evidence type="ECO:0000256" key="1">
    <source>
        <dbReference type="ARBA" id="ARBA00010617"/>
    </source>
</evidence>